<proteinExistence type="predicted"/>
<sequence>MDAIDIVKIFIDNGLDMNLGQAADVARQINNTVTYEIEQKQNSSYTSGYNLGITEGRMQKANEIRNEGLTVTKAEMIRLRGAEDFAYNQAREAAPKIIKEIGKLYKIMCIKRLRNDFPFLGLKDAKDIIDAEVKKITDAEDAAMRTRYDYSYDSYDYGCGPDCSICG</sequence>
<protein>
    <submittedName>
        <fullName evidence="1">Uncharacterized protein</fullName>
    </submittedName>
</protein>
<gene>
    <name evidence="1" type="primary">11</name>
    <name evidence="2" type="synonym">268</name>
    <name evidence="1" type="ORF">SEA_STARBOW_11</name>
    <name evidence="2" type="ORF">SEA_STARBOW_268</name>
</gene>
<organism evidence="1 3">
    <name type="scientific">Streptomyces phage Starbow</name>
    <dbReference type="NCBI Taxonomy" id="2283266"/>
    <lineage>
        <taxon>Viruses</taxon>
        <taxon>Duplodnaviria</taxon>
        <taxon>Heunggongvirae</taxon>
        <taxon>Uroviricota</taxon>
        <taxon>Caudoviricetes</taxon>
        <taxon>Stanwilliamsviridae</taxon>
        <taxon>Boydwoodruffvirinae</taxon>
        <taxon>Karimacvirus</taxon>
        <taxon>Karimacvirus karimac</taxon>
        <taxon>Streptomyces virus Karimac</taxon>
    </lineage>
</organism>
<dbReference type="EMBL" id="MH576964">
    <property type="protein sequence ID" value="AXH66731.1"/>
    <property type="molecule type" value="Genomic_DNA"/>
</dbReference>
<accession>A0A345M7Q1</accession>
<evidence type="ECO:0000313" key="3">
    <source>
        <dbReference type="Proteomes" id="UP000259040"/>
    </source>
</evidence>
<name>A0A345M7Q1_9CAUD</name>
<evidence type="ECO:0000313" key="1">
    <source>
        <dbReference type="EMBL" id="AXH66522.1"/>
    </source>
</evidence>
<dbReference type="Proteomes" id="UP000259040">
    <property type="component" value="Segment"/>
</dbReference>
<dbReference type="EMBL" id="MH576964">
    <property type="protein sequence ID" value="AXH66522.1"/>
    <property type="molecule type" value="Genomic_DNA"/>
</dbReference>
<evidence type="ECO:0000313" key="2">
    <source>
        <dbReference type="EMBL" id="AXH66731.1"/>
    </source>
</evidence>
<reference evidence="1 3" key="1">
    <citation type="submission" date="2018-07" db="EMBL/GenBank/DDBJ databases">
        <authorList>
            <person name="Boyd E.M."/>
            <person name="Barkley D.B."/>
            <person name="Naeem H."/>
            <person name="Vanhorne R."/>
            <person name="Nayek S."/>
            <person name="Layton S.R."/>
            <person name="Hughes L.E."/>
            <person name="Garlena R.A."/>
            <person name="Russell D.A."/>
            <person name="Pope W.H."/>
            <person name="Jacobs-Sera D."/>
            <person name="Hatfull G.F."/>
        </authorList>
    </citation>
    <scope>NUCLEOTIDE SEQUENCE [LARGE SCALE GENOMIC DNA]</scope>
</reference>